<reference evidence="2" key="2">
    <citation type="journal article" date="2015" name="Data Brief">
        <title>Shoot transcriptome of the giant reed, Arundo donax.</title>
        <authorList>
            <person name="Barrero R.A."/>
            <person name="Guerrero F.D."/>
            <person name="Moolhuijzen P."/>
            <person name="Goolsby J.A."/>
            <person name="Tidwell J."/>
            <person name="Bellgard S.E."/>
            <person name="Bellgard M.I."/>
        </authorList>
    </citation>
    <scope>NUCLEOTIDE SEQUENCE</scope>
    <source>
        <tissue evidence="2">Shoot tissue taken approximately 20 cm above the soil surface</tissue>
    </source>
</reference>
<organism evidence="2">
    <name type="scientific">Arundo donax</name>
    <name type="common">Giant reed</name>
    <name type="synonym">Donax arundinaceus</name>
    <dbReference type="NCBI Taxonomy" id="35708"/>
    <lineage>
        <taxon>Eukaryota</taxon>
        <taxon>Viridiplantae</taxon>
        <taxon>Streptophyta</taxon>
        <taxon>Embryophyta</taxon>
        <taxon>Tracheophyta</taxon>
        <taxon>Spermatophyta</taxon>
        <taxon>Magnoliopsida</taxon>
        <taxon>Liliopsida</taxon>
        <taxon>Poales</taxon>
        <taxon>Poaceae</taxon>
        <taxon>PACMAD clade</taxon>
        <taxon>Arundinoideae</taxon>
        <taxon>Arundineae</taxon>
        <taxon>Arundo</taxon>
    </lineage>
</organism>
<accession>A0A0A9BER0</accession>
<proteinExistence type="predicted"/>
<evidence type="ECO:0000256" key="1">
    <source>
        <dbReference type="SAM" id="MobiDB-lite"/>
    </source>
</evidence>
<feature type="region of interest" description="Disordered" evidence="1">
    <location>
        <begin position="28"/>
        <end position="47"/>
    </location>
</feature>
<reference evidence="2" key="1">
    <citation type="submission" date="2014-09" db="EMBL/GenBank/DDBJ databases">
        <authorList>
            <person name="Magalhaes I.L.F."/>
            <person name="Oliveira U."/>
            <person name="Santos F.R."/>
            <person name="Vidigal T.H.D.A."/>
            <person name="Brescovit A.D."/>
            <person name="Santos A.J."/>
        </authorList>
    </citation>
    <scope>NUCLEOTIDE SEQUENCE</scope>
    <source>
        <tissue evidence="2">Shoot tissue taken approximately 20 cm above the soil surface</tissue>
    </source>
</reference>
<protein>
    <submittedName>
        <fullName evidence="2">Uncharacterized protein</fullName>
    </submittedName>
</protein>
<dbReference type="EMBL" id="GBRH01235431">
    <property type="protein sequence ID" value="JAD62464.1"/>
    <property type="molecule type" value="Transcribed_RNA"/>
</dbReference>
<name>A0A0A9BER0_ARUDO</name>
<dbReference type="AlphaFoldDB" id="A0A0A9BER0"/>
<sequence>MVPTLFPDHPDHGGVGRPVLTRFEISSASLSIHPAPNPTGGGERSTR</sequence>
<evidence type="ECO:0000313" key="2">
    <source>
        <dbReference type="EMBL" id="JAD62464.1"/>
    </source>
</evidence>